<evidence type="ECO:0000256" key="6">
    <source>
        <dbReference type="ARBA" id="ARBA00022970"/>
    </source>
</evidence>
<dbReference type="NCBIfam" id="TIGR00796">
    <property type="entry name" value="livcs"/>
    <property type="match status" value="1"/>
</dbReference>
<dbReference type="PANTHER" id="PTHR30588">
    <property type="entry name" value="BRANCHED-CHAIN AMINO ACID TRANSPORT SYSTEM 2 CARRIER PROTEIN"/>
    <property type="match status" value="1"/>
</dbReference>
<dbReference type="GO" id="GO:0005304">
    <property type="term" value="F:L-valine transmembrane transporter activity"/>
    <property type="evidence" value="ECO:0007669"/>
    <property type="project" value="TreeGrafter"/>
</dbReference>
<feature type="transmembrane region" description="Helical" evidence="9">
    <location>
        <begin position="352"/>
        <end position="370"/>
    </location>
</feature>
<keyword evidence="6 9" id="KW-0029">Amino-acid transport</keyword>
<comment type="similarity">
    <text evidence="2 9">Belongs to the branched chain amino acid transporter family.</text>
</comment>
<feature type="transmembrane region" description="Helical" evidence="9">
    <location>
        <begin position="12"/>
        <end position="31"/>
    </location>
</feature>
<feature type="transmembrane region" description="Helical" evidence="9">
    <location>
        <begin position="123"/>
        <end position="141"/>
    </location>
</feature>
<feature type="transmembrane region" description="Helical" evidence="9">
    <location>
        <begin position="197"/>
        <end position="218"/>
    </location>
</feature>
<keyword evidence="7 9" id="KW-1133">Transmembrane helix</keyword>
<keyword evidence="4" id="KW-1003">Cell membrane</keyword>
<dbReference type="PANTHER" id="PTHR30588:SF0">
    <property type="entry name" value="BRANCHED-CHAIN AMINO ACID PERMEASE BRNQ"/>
    <property type="match status" value="1"/>
</dbReference>
<feature type="transmembrane region" description="Helical" evidence="9">
    <location>
        <begin position="377"/>
        <end position="397"/>
    </location>
</feature>
<keyword evidence="8 9" id="KW-0472">Membrane</keyword>
<feature type="transmembrane region" description="Helical" evidence="9">
    <location>
        <begin position="82"/>
        <end position="103"/>
    </location>
</feature>
<evidence type="ECO:0000256" key="9">
    <source>
        <dbReference type="RuleBase" id="RU362122"/>
    </source>
</evidence>
<keyword evidence="5 9" id="KW-0812">Transmembrane</keyword>
<dbReference type="EMBL" id="FUXI01000009">
    <property type="protein sequence ID" value="SJZ64546.1"/>
    <property type="molecule type" value="Genomic_DNA"/>
</dbReference>
<reference evidence="11" key="1">
    <citation type="submission" date="2017-02" db="EMBL/GenBank/DDBJ databases">
        <authorList>
            <person name="Varghese N."/>
            <person name="Submissions S."/>
        </authorList>
    </citation>
    <scope>NUCLEOTIDE SEQUENCE [LARGE SCALE GENOMIC DNA]</scope>
    <source>
        <strain evidence="11">ATCC BAA-1030</strain>
    </source>
</reference>
<evidence type="ECO:0000256" key="8">
    <source>
        <dbReference type="ARBA" id="ARBA00023136"/>
    </source>
</evidence>
<keyword evidence="11" id="KW-1185">Reference proteome</keyword>
<proteinExistence type="inferred from homology"/>
<evidence type="ECO:0000256" key="7">
    <source>
        <dbReference type="ARBA" id="ARBA00022989"/>
    </source>
</evidence>
<dbReference type="GO" id="GO:0015820">
    <property type="term" value="P:L-leucine transport"/>
    <property type="evidence" value="ECO:0007669"/>
    <property type="project" value="TreeGrafter"/>
</dbReference>
<evidence type="ECO:0000256" key="2">
    <source>
        <dbReference type="ARBA" id="ARBA00008540"/>
    </source>
</evidence>
<evidence type="ECO:0000256" key="3">
    <source>
        <dbReference type="ARBA" id="ARBA00022448"/>
    </source>
</evidence>
<dbReference type="STRING" id="263852.SAMN02745116_01043"/>
<sequence>MDNKLKLKETIFIGSMLFGLFFGAGNLIFPVNMGQNAGSSVGLANIGFILTAVGLPFLGVLAMGVTGVGGVHELASKVDRRYAGVFTALLYLSISIFFAAPRLATTSFTIGVAPFVSKNNQQVALAIFSFVFYTLAWLLARNSAKILVVVGKFLNPIFLILLSSLLVMVFLKPLGVLNGVKVQPNYELSPFFEGFKAGYNTLDALAALAFGIVVISTIRQLGVKTKTAVAKEVLKSGIVVIILMSVIYTALTYAGVLSLGKFSLSENGGIALAELANYYLGLPGAILLAFIVTIACLKTAVGLITAFSEATEEMLPSVSYKKASILAAVLPAIFANVGLSAIISIAVPVLMFLYPLAMTLILLALLEQVIGYKKEVYVWVTIFTSVTALFDALNAATALKEVEFVKGILSIAKHLPFFDMGMGWIVPSIVGLFIGLAHAQLSPTGKTVKE</sequence>
<dbReference type="GO" id="GO:0015188">
    <property type="term" value="F:L-isoleucine transmembrane transporter activity"/>
    <property type="evidence" value="ECO:0007669"/>
    <property type="project" value="TreeGrafter"/>
</dbReference>
<organism evidence="10 11">
    <name type="scientific">Pilibacter termitis</name>
    <dbReference type="NCBI Taxonomy" id="263852"/>
    <lineage>
        <taxon>Bacteria</taxon>
        <taxon>Bacillati</taxon>
        <taxon>Bacillota</taxon>
        <taxon>Bacilli</taxon>
        <taxon>Lactobacillales</taxon>
        <taxon>Enterococcaceae</taxon>
        <taxon>Pilibacter</taxon>
    </lineage>
</organism>
<feature type="transmembrane region" description="Helical" evidence="9">
    <location>
        <begin position="325"/>
        <end position="346"/>
    </location>
</feature>
<dbReference type="OrthoDB" id="9783920at2"/>
<dbReference type="GO" id="GO:0015818">
    <property type="term" value="P:isoleucine transport"/>
    <property type="evidence" value="ECO:0007669"/>
    <property type="project" value="TreeGrafter"/>
</dbReference>
<evidence type="ECO:0000256" key="5">
    <source>
        <dbReference type="ARBA" id="ARBA00022692"/>
    </source>
</evidence>
<dbReference type="RefSeq" id="WP_078806968.1">
    <property type="nucleotide sequence ID" value="NZ_FUXI01000009.1"/>
</dbReference>
<dbReference type="InterPro" id="IPR004685">
    <property type="entry name" value="Brnchd-chn_aa_trnsp_Livcs"/>
</dbReference>
<feature type="transmembrane region" description="Helical" evidence="9">
    <location>
        <begin position="279"/>
        <end position="304"/>
    </location>
</feature>
<evidence type="ECO:0000313" key="10">
    <source>
        <dbReference type="EMBL" id="SJZ64546.1"/>
    </source>
</evidence>
<evidence type="ECO:0000256" key="1">
    <source>
        <dbReference type="ARBA" id="ARBA00004651"/>
    </source>
</evidence>
<comment type="subcellular location">
    <subcellularLocation>
        <location evidence="1 9">Cell membrane</location>
        <topology evidence="1 9">Multi-pass membrane protein</topology>
    </subcellularLocation>
</comment>
<comment type="function">
    <text evidence="9">Component of the transport system for branched-chain amino acids.</text>
</comment>
<feature type="transmembrane region" description="Helical" evidence="9">
    <location>
        <begin position="417"/>
        <end position="439"/>
    </location>
</feature>
<dbReference type="AlphaFoldDB" id="A0A1T4MCE2"/>
<dbReference type="Proteomes" id="UP000190328">
    <property type="component" value="Unassembled WGS sequence"/>
</dbReference>
<keyword evidence="3 9" id="KW-0813">Transport</keyword>
<feature type="transmembrane region" description="Helical" evidence="9">
    <location>
        <begin position="43"/>
        <end position="70"/>
    </location>
</feature>
<protein>
    <recommendedName>
        <fullName evidence="9">Branched-chain amino acid transport system carrier protein</fullName>
    </recommendedName>
</protein>
<dbReference type="GO" id="GO:0005886">
    <property type="term" value="C:plasma membrane"/>
    <property type="evidence" value="ECO:0007669"/>
    <property type="project" value="UniProtKB-SubCell"/>
</dbReference>
<feature type="transmembrane region" description="Helical" evidence="9">
    <location>
        <begin position="238"/>
        <end position="259"/>
    </location>
</feature>
<name>A0A1T4MCE2_9ENTE</name>
<dbReference type="Pfam" id="PF05525">
    <property type="entry name" value="Branch_AA_trans"/>
    <property type="match status" value="1"/>
</dbReference>
<evidence type="ECO:0000313" key="11">
    <source>
        <dbReference type="Proteomes" id="UP000190328"/>
    </source>
</evidence>
<accession>A0A1T4MCE2</accession>
<evidence type="ECO:0000256" key="4">
    <source>
        <dbReference type="ARBA" id="ARBA00022475"/>
    </source>
</evidence>
<gene>
    <name evidence="10" type="ORF">SAMN02745116_01043</name>
</gene>
<dbReference type="GO" id="GO:0015190">
    <property type="term" value="F:L-leucine transmembrane transporter activity"/>
    <property type="evidence" value="ECO:0007669"/>
    <property type="project" value="TreeGrafter"/>
</dbReference>
<feature type="transmembrane region" description="Helical" evidence="9">
    <location>
        <begin position="153"/>
        <end position="177"/>
    </location>
</feature>